<dbReference type="InterPro" id="IPR001245">
    <property type="entry name" value="Ser-Thr/Tyr_kinase_cat_dom"/>
</dbReference>
<evidence type="ECO:0000256" key="8">
    <source>
        <dbReference type="ARBA" id="ARBA00049014"/>
    </source>
</evidence>
<accession>A0A7I8J7H1</accession>
<dbReference type="PANTHER" id="PTHR48013:SF32">
    <property type="entry name" value="MITOGEN-ACTIVATED PROTEIN KINASE KINASE 2-LIKE"/>
    <property type="match status" value="1"/>
</dbReference>
<dbReference type="Proteomes" id="UP000663760">
    <property type="component" value="Chromosome 9"/>
</dbReference>
<keyword evidence="1 12" id="KW-0723">Serine/threonine-protein kinase</keyword>
<keyword evidence="3 11" id="KW-0547">Nucleotide-binding</keyword>
<keyword evidence="2" id="KW-0808">Transferase</keyword>
<dbReference type="InterPro" id="IPR017441">
    <property type="entry name" value="Protein_kinase_ATP_BS"/>
</dbReference>
<sequence>MKKSSTKLKSLKLSVPVPDAPFGEFVTHSGTFKEGDLLVDKDGLRIVRQNGEPAHPLIKPSDSRLTLDDMDMIQVIGKGASGIIQLVRHKWTEQFFALKSIQLNSVPEESRKHISKELKINYSLNHTSPCSHIVAYYQSFYDNGVISLVLEYMDGGSLADFLKKVKSIPEPYLSAICQQMVKGLVCLHHEKHIVHRDLKPANLLINHRGEVKITDFGVSAIVESSSGQQGTFVGTWYYMSPERISGGRHGPKSDIWSLGLLLLECATGQFPYAPPVGQKAYRSVFELLDAIVHHPPPAAPHDEFSEEFCSFIHACVQKDPKDRKSALELLEHPFLIAYETEHVDLALYFANAGASLTTF</sequence>
<dbReference type="GO" id="GO:0005524">
    <property type="term" value="F:ATP binding"/>
    <property type="evidence" value="ECO:0007669"/>
    <property type="project" value="UniProtKB-UniRule"/>
</dbReference>
<gene>
    <name evidence="14" type="ORF">SI7747_09012575</name>
    <name evidence="15" type="ORF">SI8410_09013635</name>
</gene>
<dbReference type="PROSITE" id="PS00107">
    <property type="entry name" value="PROTEIN_KINASE_ATP"/>
    <property type="match status" value="1"/>
</dbReference>
<evidence type="ECO:0000256" key="3">
    <source>
        <dbReference type="ARBA" id="ARBA00022741"/>
    </source>
</evidence>
<evidence type="ECO:0000256" key="7">
    <source>
        <dbReference type="ARBA" id="ARBA00038999"/>
    </source>
</evidence>
<keyword evidence="4" id="KW-0418">Kinase</keyword>
<evidence type="ECO:0000256" key="10">
    <source>
        <dbReference type="ARBA" id="ARBA00051693"/>
    </source>
</evidence>
<protein>
    <recommendedName>
        <fullName evidence="7">mitogen-activated protein kinase kinase</fullName>
        <ecNumber evidence="7">2.7.12.2</ecNumber>
    </recommendedName>
</protein>
<dbReference type="EMBL" id="LR746272">
    <property type="protein sequence ID" value="CAA7402957.1"/>
    <property type="molecule type" value="Genomic_DNA"/>
</dbReference>
<dbReference type="OrthoDB" id="10252354at2759"/>
<evidence type="ECO:0000313" key="15">
    <source>
        <dbReference type="EMBL" id="CAA7402957.1"/>
    </source>
</evidence>
<dbReference type="SUPFAM" id="SSF56112">
    <property type="entry name" value="Protein kinase-like (PK-like)"/>
    <property type="match status" value="1"/>
</dbReference>
<dbReference type="GO" id="GO:0004708">
    <property type="term" value="F:MAP kinase kinase activity"/>
    <property type="evidence" value="ECO:0007669"/>
    <property type="project" value="UniProtKB-EC"/>
</dbReference>
<evidence type="ECO:0000256" key="9">
    <source>
        <dbReference type="ARBA" id="ARBA00049299"/>
    </source>
</evidence>
<evidence type="ECO:0000256" key="1">
    <source>
        <dbReference type="ARBA" id="ARBA00022527"/>
    </source>
</evidence>
<comment type="similarity">
    <text evidence="6">Belongs to the protein kinase superfamily. STE Ser/Thr protein kinase family. MAP kinase kinase subfamily.</text>
</comment>
<evidence type="ECO:0000256" key="11">
    <source>
        <dbReference type="PROSITE-ProRule" id="PRU10141"/>
    </source>
</evidence>
<dbReference type="PRINTS" id="PR00109">
    <property type="entry name" value="TYRKINASE"/>
</dbReference>
<keyword evidence="16" id="KW-1185">Reference proteome</keyword>
<feature type="binding site" evidence="11">
    <location>
        <position position="99"/>
    </location>
    <ligand>
        <name>ATP</name>
        <dbReference type="ChEBI" id="CHEBI:30616"/>
    </ligand>
</feature>
<dbReference type="InterPro" id="IPR008271">
    <property type="entry name" value="Ser/Thr_kinase_AS"/>
</dbReference>
<dbReference type="Pfam" id="PF00069">
    <property type="entry name" value="Pkinase"/>
    <property type="match status" value="1"/>
</dbReference>
<evidence type="ECO:0000313" key="14">
    <source>
        <dbReference type="EMBL" id="CAA2626889.1"/>
    </source>
</evidence>
<comment type="catalytic activity">
    <reaction evidence="10">
        <text>L-tyrosyl-[protein] + ATP = O-phospho-L-tyrosyl-[protein] + ADP + H(+)</text>
        <dbReference type="Rhea" id="RHEA:10596"/>
        <dbReference type="Rhea" id="RHEA-COMP:10136"/>
        <dbReference type="Rhea" id="RHEA-COMP:20101"/>
        <dbReference type="ChEBI" id="CHEBI:15378"/>
        <dbReference type="ChEBI" id="CHEBI:30616"/>
        <dbReference type="ChEBI" id="CHEBI:46858"/>
        <dbReference type="ChEBI" id="CHEBI:61978"/>
        <dbReference type="ChEBI" id="CHEBI:456216"/>
        <dbReference type="EC" id="2.7.12.2"/>
    </reaction>
</comment>
<dbReference type="EMBL" id="LR743596">
    <property type="protein sequence ID" value="CAA2626889.1"/>
    <property type="molecule type" value="Genomic_DNA"/>
</dbReference>
<organism evidence="14">
    <name type="scientific">Spirodela intermedia</name>
    <name type="common">Intermediate duckweed</name>
    <dbReference type="NCBI Taxonomy" id="51605"/>
    <lineage>
        <taxon>Eukaryota</taxon>
        <taxon>Viridiplantae</taxon>
        <taxon>Streptophyta</taxon>
        <taxon>Embryophyta</taxon>
        <taxon>Tracheophyta</taxon>
        <taxon>Spermatophyta</taxon>
        <taxon>Magnoliopsida</taxon>
        <taxon>Liliopsida</taxon>
        <taxon>Araceae</taxon>
        <taxon>Lemnoideae</taxon>
        <taxon>Spirodela</taxon>
    </lineage>
</organism>
<evidence type="ECO:0000256" key="5">
    <source>
        <dbReference type="ARBA" id="ARBA00022840"/>
    </source>
</evidence>
<dbReference type="GO" id="GO:0051707">
    <property type="term" value="P:response to other organism"/>
    <property type="evidence" value="ECO:0007669"/>
    <property type="project" value="UniProtKB-ARBA"/>
</dbReference>
<comment type="catalytic activity">
    <reaction evidence="8">
        <text>L-seryl-[protein] + ATP = O-phospho-L-seryl-[protein] + ADP + H(+)</text>
        <dbReference type="Rhea" id="RHEA:17989"/>
        <dbReference type="Rhea" id="RHEA-COMP:9863"/>
        <dbReference type="Rhea" id="RHEA-COMP:11604"/>
        <dbReference type="ChEBI" id="CHEBI:15378"/>
        <dbReference type="ChEBI" id="CHEBI:29999"/>
        <dbReference type="ChEBI" id="CHEBI:30616"/>
        <dbReference type="ChEBI" id="CHEBI:83421"/>
        <dbReference type="ChEBI" id="CHEBI:456216"/>
        <dbReference type="EC" id="2.7.12.2"/>
    </reaction>
</comment>
<dbReference type="Gene3D" id="1.10.510.10">
    <property type="entry name" value="Transferase(Phosphotransferase) domain 1"/>
    <property type="match status" value="1"/>
</dbReference>
<name>A0A7I8J7H1_SPIIN</name>
<keyword evidence="5 11" id="KW-0067">ATP-binding</keyword>
<evidence type="ECO:0000313" key="16">
    <source>
        <dbReference type="Proteomes" id="UP000663760"/>
    </source>
</evidence>
<dbReference type="FunFam" id="1.10.510.10:FF:000432">
    <property type="entry name" value="mitogen-activated protein kinase kinase 3"/>
    <property type="match status" value="1"/>
</dbReference>
<dbReference type="CDD" id="cd06623">
    <property type="entry name" value="PKc_MAPKK_plant_like"/>
    <property type="match status" value="1"/>
</dbReference>
<evidence type="ECO:0000256" key="2">
    <source>
        <dbReference type="ARBA" id="ARBA00022679"/>
    </source>
</evidence>
<dbReference type="PROSITE" id="PS50011">
    <property type="entry name" value="PROTEIN_KINASE_DOM"/>
    <property type="match status" value="1"/>
</dbReference>
<dbReference type="EC" id="2.7.12.2" evidence="7"/>
<evidence type="ECO:0000256" key="6">
    <source>
        <dbReference type="ARBA" id="ARBA00038035"/>
    </source>
</evidence>
<evidence type="ECO:0000259" key="13">
    <source>
        <dbReference type="PROSITE" id="PS50011"/>
    </source>
</evidence>
<proteinExistence type="inferred from homology"/>
<dbReference type="Gene3D" id="3.30.200.20">
    <property type="entry name" value="Phosphorylase Kinase, domain 1"/>
    <property type="match status" value="1"/>
</dbReference>
<evidence type="ECO:0000256" key="4">
    <source>
        <dbReference type="ARBA" id="ARBA00022777"/>
    </source>
</evidence>
<dbReference type="InterPro" id="IPR000719">
    <property type="entry name" value="Prot_kinase_dom"/>
</dbReference>
<dbReference type="InterPro" id="IPR011009">
    <property type="entry name" value="Kinase-like_dom_sf"/>
</dbReference>
<dbReference type="AlphaFoldDB" id="A0A7I8J7H1"/>
<dbReference type="GO" id="GO:0004674">
    <property type="term" value="F:protein serine/threonine kinase activity"/>
    <property type="evidence" value="ECO:0007669"/>
    <property type="project" value="UniProtKB-KW"/>
</dbReference>
<dbReference type="SMART" id="SM00220">
    <property type="entry name" value="S_TKc"/>
    <property type="match status" value="1"/>
</dbReference>
<reference evidence="14" key="1">
    <citation type="submission" date="2019-12" db="EMBL/GenBank/DDBJ databases">
        <authorList>
            <person name="Scholz U."/>
            <person name="Mascher M."/>
            <person name="Fiebig A."/>
        </authorList>
    </citation>
    <scope>NUCLEOTIDE SEQUENCE</scope>
</reference>
<dbReference type="PROSITE" id="PS00108">
    <property type="entry name" value="PROTEIN_KINASE_ST"/>
    <property type="match status" value="1"/>
</dbReference>
<evidence type="ECO:0000256" key="12">
    <source>
        <dbReference type="RuleBase" id="RU000304"/>
    </source>
</evidence>
<comment type="catalytic activity">
    <reaction evidence="9">
        <text>L-threonyl-[protein] + ATP = O-phospho-L-threonyl-[protein] + ADP + H(+)</text>
        <dbReference type="Rhea" id="RHEA:46608"/>
        <dbReference type="Rhea" id="RHEA-COMP:11060"/>
        <dbReference type="Rhea" id="RHEA-COMP:11605"/>
        <dbReference type="ChEBI" id="CHEBI:15378"/>
        <dbReference type="ChEBI" id="CHEBI:30013"/>
        <dbReference type="ChEBI" id="CHEBI:30616"/>
        <dbReference type="ChEBI" id="CHEBI:61977"/>
        <dbReference type="ChEBI" id="CHEBI:456216"/>
        <dbReference type="EC" id="2.7.12.2"/>
    </reaction>
</comment>
<dbReference type="PANTHER" id="PTHR48013">
    <property type="entry name" value="DUAL SPECIFICITY MITOGEN-ACTIVATED PROTEIN KINASE KINASE 5-RELATED"/>
    <property type="match status" value="1"/>
</dbReference>
<feature type="domain" description="Protein kinase" evidence="13">
    <location>
        <begin position="70"/>
        <end position="335"/>
    </location>
</feature>